<protein>
    <submittedName>
        <fullName evidence="3">Uncharacterized protein</fullName>
    </submittedName>
</protein>
<proteinExistence type="predicted"/>
<reference evidence="3" key="1">
    <citation type="submission" date="2019-12" db="UniProtKB">
        <authorList>
            <consortium name="WormBaseParasite"/>
        </authorList>
    </citation>
    <scope>IDENTIFICATION</scope>
</reference>
<name>A0A5S6QA51_TRIMR</name>
<sequence length="79" mass="8880">MTYSIRMPKRGDTWFTPVRFQATTLTTDDATKTLNLTALYAEQRPQTVGKVVAPKPGLNTASSDQLRRLPSARWDKRVG</sequence>
<keyword evidence="2" id="KW-1185">Reference proteome</keyword>
<accession>A0A5S6QA51</accession>
<dbReference type="AlphaFoldDB" id="A0A5S6QA51"/>
<evidence type="ECO:0000256" key="1">
    <source>
        <dbReference type="SAM" id="MobiDB-lite"/>
    </source>
</evidence>
<dbReference type="WBParaSite" id="TMUE_1000004063.1">
    <property type="protein sequence ID" value="TMUE_1000004063.1"/>
    <property type="gene ID" value="WBGene00298849"/>
</dbReference>
<evidence type="ECO:0000313" key="3">
    <source>
        <dbReference type="WBParaSite" id="TMUE_1000004063.1"/>
    </source>
</evidence>
<dbReference type="Proteomes" id="UP000046395">
    <property type="component" value="Unassembled WGS sequence"/>
</dbReference>
<evidence type="ECO:0000313" key="2">
    <source>
        <dbReference type="Proteomes" id="UP000046395"/>
    </source>
</evidence>
<organism evidence="2 3">
    <name type="scientific">Trichuris muris</name>
    <name type="common">Mouse whipworm</name>
    <dbReference type="NCBI Taxonomy" id="70415"/>
    <lineage>
        <taxon>Eukaryota</taxon>
        <taxon>Metazoa</taxon>
        <taxon>Ecdysozoa</taxon>
        <taxon>Nematoda</taxon>
        <taxon>Enoplea</taxon>
        <taxon>Dorylaimia</taxon>
        <taxon>Trichinellida</taxon>
        <taxon>Trichuridae</taxon>
        <taxon>Trichuris</taxon>
    </lineage>
</organism>
<feature type="region of interest" description="Disordered" evidence="1">
    <location>
        <begin position="51"/>
        <end position="79"/>
    </location>
</feature>